<gene>
    <name evidence="1" type="ORF">BC659_0121</name>
</gene>
<dbReference type="InterPro" id="IPR011044">
    <property type="entry name" value="Quino_amine_DH_bsu"/>
</dbReference>
<dbReference type="RefSeq" id="WP_133472627.1">
    <property type="nucleotide sequence ID" value="NZ_SNWP01000010.1"/>
</dbReference>
<accession>A0A4R6IZ05</accession>
<comment type="caution">
    <text evidence="1">The sequence shown here is derived from an EMBL/GenBank/DDBJ whole genome shotgun (WGS) entry which is preliminary data.</text>
</comment>
<dbReference type="Pfam" id="PF05096">
    <property type="entry name" value="Glu_cyclase_2"/>
    <property type="match status" value="1"/>
</dbReference>
<dbReference type="PANTHER" id="PTHR31270">
    <property type="entry name" value="GLUTAMINYL-PEPTIDE CYCLOTRANSFERASE"/>
    <property type="match status" value="1"/>
</dbReference>
<dbReference type="AlphaFoldDB" id="A0A4R6IZ05"/>
<dbReference type="SUPFAM" id="SSF50969">
    <property type="entry name" value="YVTN repeat-like/Quinoprotein amine dehydrogenase"/>
    <property type="match status" value="1"/>
</dbReference>
<protein>
    <submittedName>
        <fullName evidence="1">Glutamine cyclotransferase</fullName>
    </submittedName>
</protein>
<dbReference type="OrthoDB" id="9783700at2"/>
<dbReference type="PROSITE" id="PS51257">
    <property type="entry name" value="PROKAR_LIPOPROTEIN"/>
    <property type="match status" value="1"/>
</dbReference>
<proteinExistence type="predicted"/>
<dbReference type="PANTHER" id="PTHR31270:SF1">
    <property type="entry name" value="GLUTAMINYL-PEPTIDE CYCLOTRANSFERASE"/>
    <property type="match status" value="1"/>
</dbReference>
<dbReference type="Proteomes" id="UP000295741">
    <property type="component" value="Unassembled WGS sequence"/>
</dbReference>
<dbReference type="InterPro" id="IPR007788">
    <property type="entry name" value="QCT"/>
</dbReference>
<organism evidence="1 2">
    <name type="scientific">Sediminibacterium goheungense</name>
    <dbReference type="NCBI Taxonomy" id="1086393"/>
    <lineage>
        <taxon>Bacteria</taxon>
        <taxon>Pseudomonadati</taxon>
        <taxon>Bacteroidota</taxon>
        <taxon>Chitinophagia</taxon>
        <taxon>Chitinophagales</taxon>
        <taxon>Chitinophagaceae</taxon>
        <taxon>Sediminibacterium</taxon>
    </lineage>
</organism>
<keyword evidence="2" id="KW-1185">Reference proteome</keyword>
<sequence>MKLSTILAAIILLSSCGGQKDNGDEGNNKSTAAIPAPTNLNYSIVKVYPHDTSSYTQGLIWHNNTLYEGTGLEGESRLMKVDLISGKYNQKIELAKEYFGEGITIFNDKIYQLTYQEHKVFVYDLTTFKKIKEFDWNMEGWGLTHNGKQLIVSTGSSNLYFVNPETFAIEKTVGVYDNNGYLASLNELEYVNGQVYANVYYKDWIVKINPETGLVEGRIDLAGLLQKTNQQVNEEYYISQGYVLNGIAYNASSNSFYITGKKWPALYEIKLN</sequence>
<evidence type="ECO:0000313" key="2">
    <source>
        <dbReference type="Proteomes" id="UP000295741"/>
    </source>
</evidence>
<evidence type="ECO:0000313" key="1">
    <source>
        <dbReference type="EMBL" id="TDO28063.1"/>
    </source>
</evidence>
<dbReference type="Gene3D" id="2.130.10.10">
    <property type="entry name" value="YVTN repeat-like/Quinoprotein amine dehydrogenase"/>
    <property type="match status" value="1"/>
</dbReference>
<keyword evidence="1" id="KW-0808">Transferase</keyword>
<dbReference type="InterPro" id="IPR015943">
    <property type="entry name" value="WD40/YVTN_repeat-like_dom_sf"/>
</dbReference>
<name>A0A4R6IZ05_9BACT</name>
<dbReference type="GO" id="GO:0016603">
    <property type="term" value="F:glutaminyl-peptide cyclotransferase activity"/>
    <property type="evidence" value="ECO:0007669"/>
    <property type="project" value="InterPro"/>
</dbReference>
<dbReference type="EMBL" id="SNWP01000010">
    <property type="protein sequence ID" value="TDO28063.1"/>
    <property type="molecule type" value="Genomic_DNA"/>
</dbReference>
<reference evidence="1 2" key="1">
    <citation type="submission" date="2019-03" db="EMBL/GenBank/DDBJ databases">
        <title>Genomic Encyclopedia of Archaeal and Bacterial Type Strains, Phase II (KMG-II): from individual species to whole genera.</title>
        <authorList>
            <person name="Goeker M."/>
        </authorList>
    </citation>
    <scope>NUCLEOTIDE SEQUENCE [LARGE SCALE GENOMIC DNA]</scope>
    <source>
        <strain evidence="1 2">DSM 28323</strain>
    </source>
</reference>